<evidence type="ECO:0000256" key="2">
    <source>
        <dbReference type="ARBA" id="ARBA00022670"/>
    </source>
</evidence>
<organism evidence="5 6">
    <name type="scientific">Crocosphaera watsonii WH 0003</name>
    <dbReference type="NCBI Taxonomy" id="423471"/>
    <lineage>
        <taxon>Bacteria</taxon>
        <taxon>Bacillati</taxon>
        <taxon>Cyanobacteriota</taxon>
        <taxon>Cyanophyceae</taxon>
        <taxon>Oscillatoriophycideae</taxon>
        <taxon>Chroococcales</taxon>
        <taxon>Aphanothecaceae</taxon>
        <taxon>Crocosphaera</taxon>
    </lineage>
</organism>
<dbReference type="Gene3D" id="3.40.50.1450">
    <property type="entry name" value="HybD-like"/>
    <property type="match status" value="1"/>
</dbReference>
<dbReference type="PATRIC" id="fig|423471.3.peg.623"/>
<evidence type="ECO:0000313" key="6">
    <source>
        <dbReference type="Proteomes" id="UP000003477"/>
    </source>
</evidence>
<dbReference type="AlphaFoldDB" id="G5IZJ2"/>
<dbReference type="GO" id="GO:0004190">
    <property type="term" value="F:aspartic-type endopeptidase activity"/>
    <property type="evidence" value="ECO:0007669"/>
    <property type="project" value="UniProtKB-KW"/>
</dbReference>
<protein>
    <submittedName>
        <fullName evidence="5">Hydrogenase maturation protease</fullName>
    </submittedName>
</protein>
<name>G5IZJ2_CROWT</name>
<dbReference type="PANTHER" id="PTHR30302:SF1">
    <property type="entry name" value="HYDROGENASE 2 MATURATION PROTEASE"/>
    <property type="match status" value="1"/>
</dbReference>
<dbReference type="NCBIfam" id="TIGR00072">
    <property type="entry name" value="hydrog_prot"/>
    <property type="match status" value="1"/>
</dbReference>
<evidence type="ECO:0000256" key="1">
    <source>
        <dbReference type="ARBA" id="ARBA00006814"/>
    </source>
</evidence>
<evidence type="ECO:0000256" key="3">
    <source>
        <dbReference type="ARBA" id="ARBA00022750"/>
    </source>
</evidence>
<dbReference type="CDD" id="cd06063">
    <property type="entry name" value="H2MP_Cyano-H2up"/>
    <property type="match status" value="1"/>
</dbReference>
<gene>
    <name evidence="5" type="ORF">CWATWH0003_0683</name>
</gene>
<reference evidence="5 6" key="1">
    <citation type="journal article" date="2011" name="Front. Microbiol.">
        <title>Two Strains of Crocosphaera watsonii with Highly Conserved Genomes are Distinguished by Strain-Specific Features.</title>
        <authorList>
            <person name="Bench S.R."/>
            <person name="Ilikchyan I.N."/>
            <person name="Tripp H.J."/>
            <person name="Zehr J.P."/>
        </authorList>
    </citation>
    <scope>NUCLEOTIDE SEQUENCE [LARGE SCALE GENOMIC DNA]</scope>
    <source>
        <strain evidence="5 6">WH 0003</strain>
    </source>
</reference>
<sequence length="161" mass="18076">MLTVIGCGNLNRCDDAVGVIIAQKLQDIFKDKKLTNLHIYDCGTAGMEVMFQARGSTKLIIIDACSTDSEPGTIYKVPGQELEELPEASYSLHDFRWDNALAAGRKIFKEEFPEDVTVYLIEAENLGLGLEISPILKDSVEKVIDYIQQEINDFYPKVNRE</sequence>
<evidence type="ECO:0000256" key="4">
    <source>
        <dbReference type="ARBA" id="ARBA00022801"/>
    </source>
</evidence>
<proteinExistence type="inferred from homology"/>
<dbReference type="SUPFAM" id="SSF53163">
    <property type="entry name" value="HybD-like"/>
    <property type="match status" value="1"/>
</dbReference>
<dbReference type="PRINTS" id="PR00446">
    <property type="entry name" value="HYDRGNUPTAKE"/>
</dbReference>
<dbReference type="GO" id="GO:0008047">
    <property type="term" value="F:enzyme activator activity"/>
    <property type="evidence" value="ECO:0007669"/>
    <property type="project" value="InterPro"/>
</dbReference>
<keyword evidence="2 5" id="KW-0645">Protease</keyword>
<keyword evidence="3" id="KW-0064">Aspartyl protease</keyword>
<keyword evidence="4" id="KW-0378">Hydrolase</keyword>
<evidence type="ECO:0000313" key="5">
    <source>
        <dbReference type="EMBL" id="EHJ14635.1"/>
    </source>
</evidence>
<comment type="similarity">
    <text evidence="1">Belongs to the peptidase A31 family.</text>
</comment>
<comment type="caution">
    <text evidence="5">The sequence shown here is derived from an EMBL/GenBank/DDBJ whole genome shotgun (WGS) entry which is preliminary data.</text>
</comment>
<dbReference type="GO" id="GO:0016485">
    <property type="term" value="P:protein processing"/>
    <property type="evidence" value="ECO:0007669"/>
    <property type="project" value="TreeGrafter"/>
</dbReference>
<dbReference type="Pfam" id="PF01750">
    <property type="entry name" value="HycI"/>
    <property type="match status" value="1"/>
</dbReference>
<dbReference type="RefSeq" id="WP_007309270.1">
    <property type="nucleotide sequence ID" value="NZ_AESD01000117.1"/>
</dbReference>
<dbReference type="PANTHER" id="PTHR30302">
    <property type="entry name" value="HYDROGENASE 1 MATURATION PROTEASE"/>
    <property type="match status" value="1"/>
</dbReference>
<accession>G5IZJ2</accession>
<dbReference type="Proteomes" id="UP000003477">
    <property type="component" value="Unassembled WGS sequence"/>
</dbReference>
<dbReference type="InterPro" id="IPR000671">
    <property type="entry name" value="Peptidase_A31"/>
</dbReference>
<dbReference type="MEROPS" id="A31.005"/>
<dbReference type="GeneID" id="88764583"/>
<dbReference type="InterPro" id="IPR023430">
    <property type="entry name" value="Pept_HybD-like_dom_sf"/>
</dbReference>
<dbReference type="EMBL" id="AESD01000117">
    <property type="protein sequence ID" value="EHJ14635.1"/>
    <property type="molecule type" value="Genomic_DNA"/>
</dbReference>